<keyword evidence="1" id="KW-1133">Transmembrane helix</keyword>
<evidence type="ECO:0000256" key="1">
    <source>
        <dbReference type="SAM" id="Phobius"/>
    </source>
</evidence>
<feature type="domain" description="Aerotolerance regulator N-terminal" evidence="2">
    <location>
        <begin position="1"/>
        <end position="78"/>
    </location>
</feature>
<dbReference type="EMBL" id="CP018866">
    <property type="protein sequence ID" value="AST91347.1"/>
    <property type="molecule type" value="Genomic_DNA"/>
</dbReference>
<reference evidence="4 5" key="1">
    <citation type="submission" date="2016-12" db="EMBL/GenBank/DDBJ databases">
        <title>The whole genome sequencing and assembly of Bacillus cohnii DSM 6307T strain.</title>
        <authorList>
            <person name="Lee Y.-J."/>
            <person name="Yi H."/>
            <person name="Bahn Y.-S."/>
            <person name="Kim J.F."/>
            <person name="Lee D.-W."/>
        </authorList>
    </citation>
    <scope>NUCLEOTIDE SEQUENCE [LARGE SCALE GENOMIC DNA]</scope>
    <source>
        <strain evidence="4 5">DSM 6307</strain>
    </source>
</reference>
<accession>A0A223KPP0</accession>
<dbReference type="Pfam" id="PF13519">
    <property type="entry name" value="VWA_2"/>
    <property type="match status" value="1"/>
</dbReference>
<dbReference type="PANTHER" id="PTHR37464">
    <property type="entry name" value="BLL2463 PROTEIN"/>
    <property type="match status" value="1"/>
</dbReference>
<feature type="transmembrane region" description="Helical" evidence="1">
    <location>
        <begin position="59"/>
        <end position="80"/>
    </location>
</feature>
<dbReference type="STRING" id="1314751.GCA_001591425_00549"/>
<dbReference type="InterPro" id="IPR002035">
    <property type="entry name" value="VWF_A"/>
</dbReference>
<dbReference type="InterPro" id="IPR036465">
    <property type="entry name" value="vWFA_dom_sf"/>
</dbReference>
<evidence type="ECO:0008006" key="6">
    <source>
        <dbReference type="Google" id="ProtNLM"/>
    </source>
</evidence>
<dbReference type="AlphaFoldDB" id="A0A223KPP0"/>
<dbReference type="InterPro" id="IPR024163">
    <property type="entry name" value="Aerotolerance_reg_N"/>
</dbReference>
<protein>
    <recommendedName>
        <fullName evidence="6">VWFA domain-containing protein</fullName>
    </recommendedName>
</protein>
<feature type="transmembrane region" description="Helical" evidence="1">
    <location>
        <begin position="6"/>
        <end position="24"/>
    </location>
</feature>
<dbReference type="SUPFAM" id="SSF53300">
    <property type="entry name" value="vWA-like"/>
    <property type="match status" value="1"/>
</dbReference>
<dbReference type="KEGG" id="bcoh:BC6307_08685"/>
<sequence>MGFLHPLYFLFTIFLLFVIMMYFFRKQYETKTIPSVLLWKEWMYEYEAQAWWKKLQHHLLMYLQLFILLLLIFALMKPFYETKGLEGEHIVFIFDTSASMGTLEVEGKTRLELSKEQAILLISQVDNQNITVLEAKSTPTLFNEAGNTRRDWLNTVESLQLSYAQSNITDSIVLAQGLIGESTGQIYVFTDQYDKRDELPTINEGISLHVQNVGSAKENVAVHTFGVAKRHDEIIGITTIYNESLKAKEVELIIYGDGEKINEQTIDVDAQSTVTVSLQDLTPAFYYEAVITGDEAYKLDNNQFTFLIEEQPSDVYLHSGIHPFVTKAVEIGGANTIHVSGSSNGENAGVHFVKGLDQEEWPVGPKVVFGHKGAKNPIEGEYRLDAQHRLLHLVDMQNVYIENAYDKKMEGLETIVDAEGVPLIQAGTYEGYPIVVLGFDIEDSDWPLHPSFPLFFYNTLQFLLEKSSLIGYFIPGEIMNYDVSPLVENLELVNGDHIIKIEGLDEPIELPVEPGLYTIRETYEDKVEEKYLYILLEDSEKTITPATSFSIGADNVEREEGLIVKDVSFIFLLLALFVLLIEWEVYRRAISS</sequence>
<feature type="transmembrane region" description="Helical" evidence="1">
    <location>
        <begin position="567"/>
        <end position="586"/>
    </location>
</feature>
<evidence type="ECO:0000313" key="4">
    <source>
        <dbReference type="EMBL" id="AST91347.1"/>
    </source>
</evidence>
<dbReference type="RefSeq" id="WP_066411777.1">
    <property type="nucleotide sequence ID" value="NZ_CP018866.1"/>
</dbReference>
<name>A0A223KPP0_9BACI</name>
<proteinExistence type="predicted"/>
<evidence type="ECO:0000259" key="3">
    <source>
        <dbReference type="Pfam" id="PF13519"/>
    </source>
</evidence>
<feature type="domain" description="VWFA" evidence="3">
    <location>
        <begin position="90"/>
        <end position="191"/>
    </location>
</feature>
<keyword evidence="1" id="KW-0812">Transmembrane</keyword>
<keyword evidence="5" id="KW-1185">Reference proteome</keyword>
<dbReference type="PANTHER" id="PTHR37464:SF1">
    <property type="entry name" value="BLL2463 PROTEIN"/>
    <property type="match status" value="1"/>
</dbReference>
<evidence type="ECO:0000313" key="5">
    <source>
        <dbReference type="Proteomes" id="UP000215224"/>
    </source>
</evidence>
<keyword evidence="1" id="KW-0472">Membrane</keyword>
<dbReference type="Gene3D" id="3.40.50.410">
    <property type="entry name" value="von Willebrand factor, type A domain"/>
    <property type="match status" value="1"/>
</dbReference>
<evidence type="ECO:0000259" key="2">
    <source>
        <dbReference type="Pfam" id="PF07584"/>
    </source>
</evidence>
<organism evidence="4 5">
    <name type="scientific">Sutcliffiella cohnii</name>
    <dbReference type="NCBI Taxonomy" id="33932"/>
    <lineage>
        <taxon>Bacteria</taxon>
        <taxon>Bacillati</taxon>
        <taxon>Bacillota</taxon>
        <taxon>Bacilli</taxon>
        <taxon>Bacillales</taxon>
        <taxon>Bacillaceae</taxon>
        <taxon>Sutcliffiella</taxon>
    </lineage>
</organism>
<dbReference type="Pfam" id="PF07584">
    <property type="entry name" value="BatA"/>
    <property type="match status" value="1"/>
</dbReference>
<gene>
    <name evidence="4" type="ORF">BC6307_08685</name>
</gene>
<dbReference type="Proteomes" id="UP000215224">
    <property type="component" value="Chromosome"/>
</dbReference>